<dbReference type="EMBL" id="SPHZ02000002">
    <property type="protein sequence ID" value="KAF0931010.1"/>
    <property type="molecule type" value="Genomic_DNA"/>
</dbReference>
<protein>
    <submittedName>
        <fullName evidence="2">Uncharacterized protein</fullName>
    </submittedName>
</protein>
<sequence>MLPEEGAAPDEGLGSVGNDDALGAAASEDLEAPDDALGTAASEDLQANDDALETEDLEELQDFDPSEVYSIDDFIVED</sequence>
<reference evidence="2 3" key="1">
    <citation type="submission" date="2019-11" db="EMBL/GenBank/DDBJ databases">
        <title>Whole genome sequence of Oryza granulata.</title>
        <authorList>
            <person name="Li W."/>
        </authorList>
    </citation>
    <scope>NUCLEOTIDE SEQUENCE [LARGE SCALE GENOMIC DNA]</scope>
    <source>
        <strain evidence="3">cv. Menghai</strain>
        <tissue evidence="2">Leaf</tissue>
    </source>
</reference>
<evidence type="ECO:0000313" key="2">
    <source>
        <dbReference type="EMBL" id="KAF0931010.1"/>
    </source>
</evidence>
<feature type="compositionally biased region" description="Acidic residues" evidence="1">
    <location>
        <begin position="46"/>
        <end position="65"/>
    </location>
</feature>
<gene>
    <name evidence="2" type="ORF">E2562_038674</name>
</gene>
<dbReference type="AlphaFoldDB" id="A0A6G1F292"/>
<dbReference type="Proteomes" id="UP000479710">
    <property type="component" value="Unassembled WGS sequence"/>
</dbReference>
<name>A0A6G1F292_9ORYZ</name>
<comment type="caution">
    <text evidence="2">The sequence shown here is derived from an EMBL/GenBank/DDBJ whole genome shotgun (WGS) entry which is preliminary data.</text>
</comment>
<feature type="region of interest" description="Disordered" evidence="1">
    <location>
        <begin position="1"/>
        <end position="78"/>
    </location>
</feature>
<keyword evidence="3" id="KW-1185">Reference proteome</keyword>
<evidence type="ECO:0000256" key="1">
    <source>
        <dbReference type="SAM" id="MobiDB-lite"/>
    </source>
</evidence>
<proteinExistence type="predicted"/>
<organism evidence="2 3">
    <name type="scientific">Oryza meyeriana var. granulata</name>
    <dbReference type="NCBI Taxonomy" id="110450"/>
    <lineage>
        <taxon>Eukaryota</taxon>
        <taxon>Viridiplantae</taxon>
        <taxon>Streptophyta</taxon>
        <taxon>Embryophyta</taxon>
        <taxon>Tracheophyta</taxon>
        <taxon>Spermatophyta</taxon>
        <taxon>Magnoliopsida</taxon>
        <taxon>Liliopsida</taxon>
        <taxon>Poales</taxon>
        <taxon>Poaceae</taxon>
        <taxon>BOP clade</taxon>
        <taxon>Oryzoideae</taxon>
        <taxon>Oryzeae</taxon>
        <taxon>Oryzinae</taxon>
        <taxon>Oryza</taxon>
        <taxon>Oryza meyeriana</taxon>
    </lineage>
</organism>
<evidence type="ECO:0000313" key="3">
    <source>
        <dbReference type="Proteomes" id="UP000479710"/>
    </source>
</evidence>
<accession>A0A6G1F292</accession>